<name>A0A0C4EEN3_MAGP6</name>
<proteinExistence type="inferred from homology"/>
<dbReference type="InterPro" id="IPR051209">
    <property type="entry name" value="FAD-bind_Monooxygenase_sf"/>
</dbReference>
<reference evidence="5" key="1">
    <citation type="submission" date="2010-05" db="EMBL/GenBank/DDBJ databases">
        <title>The genome sequence of Magnaporthe poae strain ATCC 64411.</title>
        <authorList>
            <person name="Ma L.-J."/>
            <person name="Dead R."/>
            <person name="Young S."/>
            <person name="Zeng Q."/>
            <person name="Koehrsen M."/>
            <person name="Alvarado L."/>
            <person name="Berlin A."/>
            <person name="Chapman S.B."/>
            <person name="Chen Z."/>
            <person name="Freedman E."/>
            <person name="Gellesch M."/>
            <person name="Goldberg J."/>
            <person name="Griggs A."/>
            <person name="Gujja S."/>
            <person name="Heilman E.R."/>
            <person name="Heiman D."/>
            <person name="Hepburn T."/>
            <person name="Howarth C."/>
            <person name="Jen D."/>
            <person name="Larson L."/>
            <person name="Mehta T."/>
            <person name="Neiman D."/>
            <person name="Pearson M."/>
            <person name="Roberts A."/>
            <person name="Saif S."/>
            <person name="Shea T."/>
            <person name="Shenoy N."/>
            <person name="Sisk P."/>
            <person name="Stolte C."/>
            <person name="Sykes S."/>
            <person name="Walk T."/>
            <person name="White J."/>
            <person name="Yandava C."/>
            <person name="Haas B."/>
            <person name="Nusbaum C."/>
            <person name="Birren B."/>
        </authorList>
    </citation>
    <scope>NUCLEOTIDE SEQUENCE [LARGE SCALE GENOMIC DNA]</scope>
    <source>
        <strain evidence="5">ATCC 64411 / 73-15</strain>
    </source>
</reference>
<dbReference type="PANTHER" id="PTHR42877">
    <property type="entry name" value="L-ORNITHINE N(5)-MONOOXYGENASE-RELATED"/>
    <property type="match status" value="1"/>
</dbReference>
<dbReference type="InterPro" id="IPR036188">
    <property type="entry name" value="FAD/NAD-bd_sf"/>
</dbReference>
<accession>A0A0C4EEN3</accession>
<evidence type="ECO:0000313" key="3">
    <source>
        <dbReference type="EMBL" id="KLU92261.1"/>
    </source>
</evidence>
<evidence type="ECO:0000256" key="1">
    <source>
        <dbReference type="ARBA" id="ARBA00010139"/>
    </source>
</evidence>
<evidence type="ECO:0000313" key="4">
    <source>
        <dbReference type="EnsemblFungi" id="MAPG_11207T0"/>
    </source>
</evidence>
<dbReference type="EnsemblFungi" id="MAPG_11207T0">
    <property type="protein sequence ID" value="MAPG_11207T0"/>
    <property type="gene ID" value="MAPG_11207"/>
</dbReference>
<organism evidence="4 5">
    <name type="scientific">Magnaporthiopsis poae (strain ATCC 64411 / 73-15)</name>
    <name type="common">Kentucky bluegrass fungus</name>
    <name type="synonym">Magnaporthe poae</name>
    <dbReference type="NCBI Taxonomy" id="644358"/>
    <lineage>
        <taxon>Eukaryota</taxon>
        <taxon>Fungi</taxon>
        <taxon>Dikarya</taxon>
        <taxon>Ascomycota</taxon>
        <taxon>Pezizomycotina</taxon>
        <taxon>Sordariomycetes</taxon>
        <taxon>Sordariomycetidae</taxon>
        <taxon>Magnaporthales</taxon>
        <taxon>Magnaporthaceae</taxon>
        <taxon>Magnaporthiopsis</taxon>
    </lineage>
</organism>
<dbReference type="PANTHER" id="PTHR42877:SF8">
    <property type="entry name" value="MONOOXYGENASE"/>
    <property type="match status" value="1"/>
</dbReference>
<feature type="compositionally biased region" description="Basic and acidic residues" evidence="2">
    <location>
        <begin position="54"/>
        <end position="66"/>
    </location>
</feature>
<keyword evidence="5" id="KW-1185">Reference proteome</keyword>
<reference evidence="3" key="3">
    <citation type="submission" date="2011-03" db="EMBL/GenBank/DDBJ databases">
        <title>Annotation of Magnaporthe poae ATCC 64411.</title>
        <authorList>
            <person name="Ma L.-J."/>
            <person name="Dead R."/>
            <person name="Young S.K."/>
            <person name="Zeng Q."/>
            <person name="Gargeya S."/>
            <person name="Fitzgerald M."/>
            <person name="Haas B."/>
            <person name="Abouelleil A."/>
            <person name="Alvarado L."/>
            <person name="Arachchi H.M."/>
            <person name="Berlin A."/>
            <person name="Brown A."/>
            <person name="Chapman S.B."/>
            <person name="Chen Z."/>
            <person name="Dunbar C."/>
            <person name="Freedman E."/>
            <person name="Gearin G."/>
            <person name="Gellesch M."/>
            <person name="Goldberg J."/>
            <person name="Griggs A."/>
            <person name="Gujja S."/>
            <person name="Heiman D."/>
            <person name="Howarth C."/>
            <person name="Larson L."/>
            <person name="Lui A."/>
            <person name="MacDonald P.J.P."/>
            <person name="Mehta T."/>
            <person name="Montmayeur A."/>
            <person name="Murphy C."/>
            <person name="Neiman D."/>
            <person name="Pearson M."/>
            <person name="Priest M."/>
            <person name="Roberts A."/>
            <person name="Saif S."/>
            <person name="Shea T."/>
            <person name="Shenoy N."/>
            <person name="Sisk P."/>
            <person name="Stolte C."/>
            <person name="Sykes S."/>
            <person name="Yandava C."/>
            <person name="Wortman J."/>
            <person name="Nusbaum C."/>
            <person name="Birren B."/>
        </authorList>
    </citation>
    <scope>NUCLEOTIDE SEQUENCE</scope>
    <source>
        <strain evidence="3">ATCC 64411</strain>
    </source>
</reference>
<reference evidence="4" key="5">
    <citation type="submission" date="2015-06" db="UniProtKB">
        <authorList>
            <consortium name="EnsemblFungi"/>
        </authorList>
    </citation>
    <scope>IDENTIFICATION</scope>
    <source>
        <strain evidence="4">ATCC 64411</strain>
    </source>
</reference>
<evidence type="ECO:0000313" key="5">
    <source>
        <dbReference type="Proteomes" id="UP000011715"/>
    </source>
</evidence>
<dbReference type="EMBL" id="GL876979">
    <property type="protein sequence ID" value="KLU92261.1"/>
    <property type="molecule type" value="Genomic_DNA"/>
</dbReference>
<dbReference type="EMBL" id="ADBL01002757">
    <property type="status" value="NOT_ANNOTATED_CDS"/>
    <property type="molecule type" value="Genomic_DNA"/>
</dbReference>
<gene>
    <name evidence="3" type="ORF">MAPG_11207</name>
</gene>
<reference evidence="3" key="2">
    <citation type="submission" date="2010-05" db="EMBL/GenBank/DDBJ databases">
        <title>The Genome Sequence of Magnaporthe poae strain ATCC 64411.</title>
        <authorList>
            <consortium name="The Broad Institute Genome Sequencing Platform"/>
            <consortium name="Broad Institute Genome Sequencing Center for Infectious Disease"/>
            <person name="Ma L.-J."/>
            <person name="Dead R."/>
            <person name="Young S."/>
            <person name="Zeng Q."/>
            <person name="Koehrsen M."/>
            <person name="Alvarado L."/>
            <person name="Berlin A."/>
            <person name="Chapman S.B."/>
            <person name="Chen Z."/>
            <person name="Freedman E."/>
            <person name="Gellesch M."/>
            <person name="Goldberg J."/>
            <person name="Griggs A."/>
            <person name="Gujja S."/>
            <person name="Heilman E.R."/>
            <person name="Heiman D."/>
            <person name="Hepburn T."/>
            <person name="Howarth C."/>
            <person name="Jen D."/>
            <person name="Larson L."/>
            <person name="Mehta T."/>
            <person name="Neiman D."/>
            <person name="Pearson M."/>
            <person name="Roberts A."/>
            <person name="Saif S."/>
            <person name="Shea T."/>
            <person name="Shenoy N."/>
            <person name="Sisk P."/>
            <person name="Stolte C."/>
            <person name="Sykes S."/>
            <person name="Walk T."/>
            <person name="White J."/>
            <person name="Yandava C."/>
            <person name="Haas B."/>
            <person name="Nusbaum C."/>
            <person name="Birren B."/>
        </authorList>
    </citation>
    <scope>NUCLEOTIDE SEQUENCE</scope>
    <source>
        <strain evidence="3">ATCC 64411</strain>
    </source>
</reference>
<dbReference type="Proteomes" id="UP000011715">
    <property type="component" value="Unassembled WGS sequence"/>
</dbReference>
<dbReference type="VEuPathDB" id="FungiDB:MAPG_11207"/>
<dbReference type="OrthoDB" id="74360at2759"/>
<sequence>MRKLTEHMIDSVMPTNIAGSTTQTQTQAHTRQKMPGTDYLGSFKKPNATAVPGDIKEATERGRVSEDDTEHPPNIPVCATGFDTSFRPQFPLVNRWQKEDVRSFDVRPEAIDDFMHPKDLFMQRAVWMADCKTWYRDNKPGGKVTALWPGSMLHYMEALVTPRYEDCEIRYDGRRFAYMGNGLPQTEFNPDADGTYHIRDRDGGESMFLNPMRTFKVGRDTDPLGMVRE</sequence>
<evidence type="ECO:0000256" key="2">
    <source>
        <dbReference type="SAM" id="MobiDB-lite"/>
    </source>
</evidence>
<dbReference type="Gene3D" id="3.50.50.60">
    <property type="entry name" value="FAD/NAD(P)-binding domain"/>
    <property type="match status" value="1"/>
</dbReference>
<feature type="region of interest" description="Disordered" evidence="2">
    <location>
        <begin position="17"/>
        <end position="75"/>
    </location>
</feature>
<protein>
    <submittedName>
        <fullName evidence="3 4">Uncharacterized protein</fullName>
    </submittedName>
</protein>
<dbReference type="AlphaFoldDB" id="A0A0C4EEN3"/>
<comment type="similarity">
    <text evidence="1">Belongs to the FAD-binding monooxygenase family.</text>
</comment>
<dbReference type="eggNOG" id="KOG1399">
    <property type="taxonomic scope" value="Eukaryota"/>
</dbReference>
<reference evidence="4" key="4">
    <citation type="journal article" date="2015" name="G3 (Bethesda)">
        <title>Genome sequences of three phytopathogenic species of the Magnaporthaceae family of fungi.</title>
        <authorList>
            <person name="Okagaki L.H."/>
            <person name="Nunes C.C."/>
            <person name="Sailsbery J."/>
            <person name="Clay B."/>
            <person name="Brown D."/>
            <person name="John T."/>
            <person name="Oh Y."/>
            <person name="Young N."/>
            <person name="Fitzgerald M."/>
            <person name="Haas B.J."/>
            <person name="Zeng Q."/>
            <person name="Young S."/>
            <person name="Adiconis X."/>
            <person name="Fan L."/>
            <person name="Levin J.Z."/>
            <person name="Mitchell T.K."/>
            <person name="Okubara P.A."/>
            <person name="Farman M.L."/>
            <person name="Kohn L.M."/>
            <person name="Birren B."/>
            <person name="Ma L.-J."/>
            <person name="Dean R.A."/>
        </authorList>
    </citation>
    <scope>NUCLEOTIDE SEQUENCE</scope>
    <source>
        <strain evidence="4">ATCC 64411 / 73-15</strain>
    </source>
</reference>